<dbReference type="Pfam" id="PF00394">
    <property type="entry name" value="Cu-oxidase"/>
    <property type="match status" value="1"/>
</dbReference>
<organism evidence="6 7">
    <name type="scientific">Papaver somniferum</name>
    <name type="common">Opium poppy</name>
    <dbReference type="NCBI Taxonomy" id="3469"/>
    <lineage>
        <taxon>Eukaryota</taxon>
        <taxon>Viridiplantae</taxon>
        <taxon>Streptophyta</taxon>
        <taxon>Embryophyta</taxon>
        <taxon>Tracheophyta</taxon>
        <taxon>Spermatophyta</taxon>
        <taxon>Magnoliopsida</taxon>
        <taxon>Ranunculales</taxon>
        <taxon>Papaveraceae</taxon>
        <taxon>Papaveroideae</taxon>
        <taxon>Papaver</taxon>
    </lineage>
</organism>
<evidence type="ECO:0000256" key="2">
    <source>
        <dbReference type="SAM" id="SignalP"/>
    </source>
</evidence>
<dbReference type="OrthoDB" id="2121828at2759"/>
<dbReference type="PANTHER" id="PTHR11709">
    <property type="entry name" value="MULTI-COPPER OXIDASE"/>
    <property type="match status" value="1"/>
</dbReference>
<dbReference type="EMBL" id="CM010719">
    <property type="protein sequence ID" value="RZC62420.1"/>
    <property type="molecule type" value="Genomic_DNA"/>
</dbReference>
<dbReference type="GO" id="GO:0016491">
    <property type="term" value="F:oxidoreductase activity"/>
    <property type="evidence" value="ECO:0007669"/>
    <property type="project" value="InterPro"/>
</dbReference>
<dbReference type="CDD" id="cd13846">
    <property type="entry name" value="CuRO_1_AAO_like_1"/>
    <property type="match status" value="1"/>
</dbReference>
<dbReference type="Pfam" id="PF07732">
    <property type="entry name" value="Cu-oxidase_3"/>
    <property type="match status" value="1"/>
</dbReference>
<dbReference type="SUPFAM" id="SSF49503">
    <property type="entry name" value="Cupredoxins"/>
    <property type="match status" value="3"/>
</dbReference>
<keyword evidence="2" id="KW-0732">Signal</keyword>
<evidence type="ECO:0000259" key="4">
    <source>
        <dbReference type="Pfam" id="PF07731"/>
    </source>
</evidence>
<feature type="domain" description="Plastocyanin-like" evidence="3">
    <location>
        <begin position="165"/>
        <end position="299"/>
    </location>
</feature>
<evidence type="ECO:0000256" key="1">
    <source>
        <dbReference type="ARBA" id="ARBA00010609"/>
    </source>
</evidence>
<feature type="domain" description="Plastocyanin-like" evidence="5">
    <location>
        <begin position="39"/>
        <end position="152"/>
    </location>
</feature>
<dbReference type="Gene3D" id="2.60.40.420">
    <property type="entry name" value="Cupredoxins - blue copper proteins"/>
    <property type="match status" value="3"/>
</dbReference>
<dbReference type="InterPro" id="IPR011707">
    <property type="entry name" value="Cu-oxidase-like_N"/>
</dbReference>
<dbReference type="InterPro" id="IPR034273">
    <property type="entry name" value="CuRO_1_AAO-like"/>
</dbReference>
<dbReference type="Gramene" id="RZC62420">
    <property type="protein sequence ID" value="RZC62420"/>
    <property type="gene ID" value="C5167_024174"/>
</dbReference>
<evidence type="ECO:0000313" key="7">
    <source>
        <dbReference type="Proteomes" id="UP000316621"/>
    </source>
</evidence>
<dbReference type="InterPro" id="IPR008972">
    <property type="entry name" value="Cupredoxin"/>
</dbReference>
<keyword evidence="7" id="KW-1185">Reference proteome</keyword>
<comment type="similarity">
    <text evidence="1">Belongs to the multicopper oxidase family.</text>
</comment>
<evidence type="ECO:0000313" key="6">
    <source>
        <dbReference type="EMBL" id="RZC62420.1"/>
    </source>
</evidence>
<dbReference type="AlphaFoldDB" id="A0A4Y7JQT6"/>
<dbReference type="Proteomes" id="UP000316621">
    <property type="component" value="Chromosome 5"/>
</dbReference>
<sequence length="545" mass="61122">MGEVMILKLLAGVLAMVCMSNMVLQVKAEDPYRYFTWKVTYGTIKPLGVPQEAILINGKFPGPRIEAVTNDNIIVNVFNELDEPFLITWNGIKNRKSPWQDGVLGTNCPILPHTNFTYKMQVKDQFGTFTYFPSTKMHKASGGFGAFNIYTRPHIPLPYDPPAGDYTLLVGDWYTAGHKALAETLDAGKSLGLPNGILINGKQKGPKFVGEPGKTYMMRISNVGLSTSINFRIQNHKMRLVEIEGTHVVQESYDSLDIHVGQSVTVLITCNQKPKDYYIVASSRFTIPVLKTTARLRYANTKIKASGALPIGPTTHVHWSLKQARTFRWNLTASAARPNPQGTYHYGNIKTVRTLVLENSEALIDGKVRYAVNGISYVNPDTPLKLADWFNIPGVFELDSIPDMPTPGTPAKMGTPVIGTLLHDFVEIIFQNPEGTIQSWHIDGTDFWLVGMGPKTWIPEYRKFYNLVDATTRYTVQVYPYSWSSILVPLDNKGMWNLRSANWPRRYLGQELYVRVWNDEKSLYTESDPPLNAILCGKAKGVHLG</sequence>
<reference evidence="6 7" key="1">
    <citation type="journal article" date="2018" name="Science">
        <title>The opium poppy genome and morphinan production.</title>
        <authorList>
            <person name="Guo L."/>
            <person name="Winzer T."/>
            <person name="Yang X."/>
            <person name="Li Y."/>
            <person name="Ning Z."/>
            <person name="He Z."/>
            <person name="Teodor R."/>
            <person name="Lu Y."/>
            <person name="Bowser T.A."/>
            <person name="Graham I.A."/>
            <person name="Ye K."/>
        </authorList>
    </citation>
    <scope>NUCLEOTIDE SEQUENCE [LARGE SCALE GENOMIC DNA]</scope>
    <source>
        <strain evidence="7">cv. HN1</strain>
        <tissue evidence="6">Leaves</tissue>
    </source>
</reference>
<feature type="domain" description="Plastocyanin-like" evidence="4">
    <location>
        <begin position="382"/>
        <end position="521"/>
    </location>
</feature>
<accession>A0A4Y7JQT6</accession>
<feature type="chain" id="PRO_5021502324" description="L-ascorbate oxidase" evidence="2">
    <location>
        <begin position="29"/>
        <end position="545"/>
    </location>
</feature>
<dbReference type="InterPro" id="IPR011706">
    <property type="entry name" value="Cu-oxidase_C"/>
</dbReference>
<evidence type="ECO:0000259" key="3">
    <source>
        <dbReference type="Pfam" id="PF00394"/>
    </source>
</evidence>
<evidence type="ECO:0008006" key="8">
    <source>
        <dbReference type="Google" id="ProtNLM"/>
    </source>
</evidence>
<dbReference type="InterPro" id="IPR001117">
    <property type="entry name" value="Cu-oxidase_2nd"/>
</dbReference>
<dbReference type="GO" id="GO:0005507">
    <property type="term" value="F:copper ion binding"/>
    <property type="evidence" value="ECO:0007669"/>
    <property type="project" value="InterPro"/>
</dbReference>
<gene>
    <name evidence="6" type="ORF">C5167_024174</name>
</gene>
<dbReference type="OMA" id="WNETMRK"/>
<dbReference type="STRING" id="3469.A0A4Y7JQT6"/>
<protein>
    <recommendedName>
        <fullName evidence="8">L-ascorbate oxidase</fullName>
    </recommendedName>
</protein>
<dbReference type="PANTHER" id="PTHR11709:SF115">
    <property type="entry name" value="OS07G0119400 PROTEIN"/>
    <property type="match status" value="1"/>
</dbReference>
<dbReference type="InterPro" id="IPR045087">
    <property type="entry name" value="Cu-oxidase_fam"/>
</dbReference>
<evidence type="ECO:0000259" key="5">
    <source>
        <dbReference type="Pfam" id="PF07732"/>
    </source>
</evidence>
<proteinExistence type="inferred from homology"/>
<name>A0A4Y7JQT6_PAPSO</name>
<feature type="signal peptide" evidence="2">
    <location>
        <begin position="1"/>
        <end position="28"/>
    </location>
</feature>
<dbReference type="Pfam" id="PF07731">
    <property type="entry name" value="Cu-oxidase_2"/>
    <property type="match status" value="1"/>
</dbReference>